<evidence type="ECO:0000313" key="3">
    <source>
        <dbReference type="Proteomes" id="UP001500604"/>
    </source>
</evidence>
<comment type="caution">
    <text evidence="2">The sequence shown here is derived from an EMBL/GenBank/DDBJ whole genome shotgun (WGS) entry which is preliminary data.</text>
</comment>
<proteinExistence type="predicted"/>
<feature type="compositionally biased region" description="Polar residues" evidence="1">
    <location>
        <begin position="153"/>
        <end position="162"/>
    </location>
</feature>
<feature type="region of interest" description="Disordered" evidence="1">
    <location>
        <begin position="123"/>
        <end position="162"/>
    </location>
</feature>
<organism evidence="2 3">
    <name type="scientific">Kistimonas scapharcae</name>
    <dbReference type="NCBI Taxonomy" id="1036133"/>
    <lineage>
        <taxon>Bacteria</taxon>
        <taxon>Pseudomonadati</taxon>
        <taxon>Pseudomonadota</taxon>
        <taxon>Gammaproteobacteria</taxon>
        <taxon>Oceanospirillales</taxon>
        <taxon>Endozoicomonadaceae</taxon>
        <taxon>Kistimonas</taxon>
    </lineage>
</organism>
<dbReference type="Proteomes" id="UP001500604">
    <property type="component" value="Unassembled WGS sequence"/>
</dbReference>
<dbReference type="EMBL" id="BAABFL010000365">
    <property type="protein sequence ID" value="GAA4650135.1"/>
    <property type="molecule type" value="Genomic_DNA"/>
</dbReference>
<feature type="region of interest" description="Disordered" evidence="1">
    <location>
        <begin position="265"/>
        <end position="295"/>
    </location>
</feature>
<sequence>MSPYDEEIQQYIDEMQQFDHDPYINLALSILIGDENAIDLQLVRIQNTGTDYIKAIEYSQSDAETLFVAATHSTDRATQVQAALAFLKDCQALYSATEASKMDQSATEANVAETHVVDVDVHRPQSEGSSTPEEAASSQPTSLEDDDEKSMPIPNTFNPDENKNTIYKKTKRFLDKIQVNDEKITTEITDNYFDLQINTARNHRREAQLQAKSLRQRLLEITQGQYADEIAKFIGDLMRTTSLDFQHQLRVSLLHEVDLVLRGADDENTSNTEKETKESEIAVPPEAPTGETDEATGVPNAAETSEASLSFHAPLPDLIERALNRLGTNMFPFNRERIYQLMVIGFIPDYVIKAIAEAADISSYPGIIEDYLSLSQESQ</sequence>
<accession>A0ABP8V4Y5</accession>
<protein>
    <submittedName>
        <fullName evidence="2">Uncharacterized protein</fullName>
    </submittedName>
</protein>
<feature type="compositionally biased region" description="Polar residues" evidence="1">
    <location>
        <begin position="126"/>
        <end position="142"/>
    </location>
</feature>
<evidence type="ECO:0000256" key="1">
    <source>
        <dbReference type="SAM" id="MobiDB-lite"/>
    </source>
</evidence>
<keyword evidence="3" id="KW-1185">Reference proteome</keyword>
<gene>
    <name evidence="2" type="ORF">GCM10023116_24180</name>
</gene>
<reference evidence="3" key="1">
    <citation type="journal article" date="2019" name="Int. J. Syst. Evol. Microbiol.">
        <title>The Global Catalogue of Microorganisms (GCM) 10K type strain sequencing project: providing services to taxonomists for standard genome sequencing and annotation.</title>
        <authorList>
            <consortium name="The Broad Institute Genomics Platform"/>
            <consortium name="The Broad Institute Genome Sequencing Center for Infectious Disease"/>
            <person name="Wu L."/>
            <person name="Ma J."/>
        </authorList>
    </citation>
    <scope>NUCLEOTIDE SEQUENCE [LARGE SCALE GENOMIC DNA]</scope>
    <source>
        <strain evidence="3">JCM 17805</strain>
    </source>
</reference>
<evidence type="ECO:0000313" key="2">
    <source>
        <dbReference type="EMBL" id="GAA4650135.1"/>
    </source>
</evidence>
<name>A0ABP8V4Y5_9GAMM</name>